<dbReference type="EMBL" id="SDMP01000016">
    <property type="protein sequence ID" value="RYR03949.1"/>
    <property type="molecule type" value="Genomic_DNA"/>
</dbReference>
<sequence>MATENADLKGWSLRYPFWLLMWMGNKFLMDKLVLVAQNDVLSTVLIQTTPFLWPSQHPVTAYSSPTPTLAGRTSRPMSLMEWILSSGKKLDGERSHFILSNVKKNGEDPFPISDVAKQPYRFKSTLTVLNNGLNDLKSWKVFVKFQHNEFLVFASGVVLAVGTTLPATIGNGTIFAGYPMTDLKIAVETTSDLTQMQDQIDLVGTVFGMAPPTIPLPSSINVANDGFIWKNVSNVCCTRDPKFKTNIIIDDEFLRHHDGDLSIMYDAIGAYDSNYWAEVTIANHNPLGRLDNWKLSWDWMNDEFIYSINGAYLYVMNASDSVLW</sequence>
<evidence type="ECO:0000256" key="2">
    <source>
        <dbReference type="ARBA" id="ARBA00022729"/>
    </source>
</evidence>
<dbReference type="InterPro" id="IPR006918">
    <property type="entry name" value="COBRA_pln"/>
</dbReference>
<dbReference type="AlphaFoldDB" id="A0A444YPZ9"/>
<keyword evidence="5" id="KW-1185">Reference proteome</keyword>
<evidence type="ECO:0008006" key="6">
    <source>
        <dbReference type="Google" id="ProtNLM"/>
    </source>
</evidence>
<evidence type="ECO:0000256" key="1">
    <source>
        <dbReference type="ARBA" id="ARBA00005507"/>
    </source>
</evidence>
<comment type="similarity">
    <text evidence="1">Belongs to the COBRA family.</text>
</comment>
<protein>
    <recommendedName>
        <fullName evidence="6">COBRA-like protein</fullName>
    </recommendedName>
</protein>
<reference evidence="4 5" key="1">
    <citation type="submission" date="2019-01" db="EMBL/GenBank/DDBJ databases">
        <title>Sequencing of cultivated peanut Arachis hypogaea provides insights into genome evolution and oil improvement.</title>
        <authorList>
            <person name="Chen X."/>
        </authorList>
    </citation>
    <scope>NUCLEOTIDE SEQUENCE [LARGE SCALE GENOMIC DNA]</scope>
    <source>
        <strain evidence="5">cv. Fuhuasheng</strain>
        <tissue evidence="4">Leaves</tissue>
    </source>
</reference>
<keyword evidence="2" id="KW-0732">Signal</keyword>
<accession>A0A444YPZ9</accession>
<dbReference type="STRING" id="3818.A0A444YPZ9"/>
<dbReference type="PANTHER" id="PTHR31052">
    <property type="entry name" value="COBRA-LIKE PROTEIN 7"/>
    <property type="match status" value="1"/>
</dbReference>
<comment type="caution">
    <text evidence="4">The sequence shown here is derived from an EMBL/GenBank/DDBJ whole genome shotgun (WGS) entry which is preliminary data.</text>
</comment>
<name>A0A444YPZ9_ARAHY</name>
<keyword evidence="3" id="KW-0325">Glycoprotein</keyword>
<gene>
    <name evidence="4" type="ORF">Ahy_B06g083401</name>
</gene>
<dbReference type="Proteomes" id="UP000289738">
    <property type="component" value="Chromosome B06"/>
</dbReference>
<evidence type="ECO:0000256" key="3">
    <source>
        <dbReference type="ARBA" id="ARBA00023180"/>
    </source>
</evidence>
<evidence type="ECO:0000313" key="5">
    <source>
        <dbReference type="Proteomes" id="UP000289738"/>
    </source>
</evidence>
<dbReference type="GO" id="GO:0016020">
    <property type="term" value="C:membrane"/>
    <property type="evidence" value="ECO:0007669"/>
    <property type="project" value="InterPro"/>
</dbReference>
<organism evidence="4 5">
    <name type="scientific">Arachis hypogaea</name>
    <name type="common">Peanut</name>
    <dbReference type="NCBI Taxonomy" id="3818"/>
    <lineage>
        <taxon>Eukaryota</taxon>
        <taxon>Viridiplantae</taxon>
        <taxon>Streptophyta</taxon>
        <taxon>Embryophyta</taxon>
        <taxon>Tracheophyta</taxon>
        <taxon>Spermatophyta</taxon>
        <taxon>Magnoliopsida</taxon>
        <taxon>eudicotyledons</taxon>
        <taxon>Gunneridae</taxon>
        <taxon>Pentapetalae</taxon>
        <taxon>rosids</taxon>
        <taxon>fabids</taxon>
        <taxon>Fabales</taxon>
        <taxon>Fabaceae</taxon>
        <taxon>Papilionoideae</taxon>
        <taxon>50 kb inversion clade</taxon>
        <taxon>dalbergioids sensu lato</taxon>
        <taxon>Dalbergieae</taxon>
        <taxon>Pterocarpus clade</taxon>
        <taxon>Arachis</taxon>
    </lineage>
</organism>
<dbReference type="Pfam" id="PF04833">
    <property type="entry name" value="COBRA"/>
    <property type="match status" value="1"/>
</dbReference>
<evidence type="ECO:0000313" key="4">
    <source>
        <dbReference type="EMBL" id="RYR03949.1"/>
    </source>
</evidence>
<dbReference type="PANTHER" id="PTHR31052:SF32">
    <property type="entry name" value="COBRA-LIKE PROTEIN 7"/>
    <property type="match status" value="1"/>
</dbReference>
<proteinExistence type="inferred from homology"/>
<dbReference type="GO" id="GO:0010215">
    <property type="term" value="P:cellulose microfibril organization"/>
    <property type="evidence" value="ECO:0007669"/>
    <property type="project" value="InterPro"/>
</dbReference>